<dbReference type="InterPro" id="IPR002227">
    <property type="entry name" value="Tyrosinase_Cu-bd"/>
</dbReference>
<dbReference type="GeneID" id="37040171"/>
<dbReference type="OrthoDB" id="6132182at2759"/>
<dbReference type="Gene3D" id="1.10.1280.10">
    <property type="entry name" value="Di-copper center containing domain from catechol oxidase"/>
    <property type="match status" value="1"/>
</dbReference>
<dbReference type="PANTHER" id="PTHR11474">
    <property type="entry name" value="TYROSINASE FAMILY MEMBER"/>
    <property type="match status" value="1"/>
</dbReference>
<name>A0A316YEU0_9BASI</name>
<dbReference type="Proteomes" id="UP000245768">
    <property type="component" value="Unassembled WGS sequence"/>
</dbReference>
<dbReference type="SUPFAM" id="SSF48056">
    <property type="entry name" value="Di-copper centre-containing domain"/>
    <property type="match status" value="1"/>
</dbReference>
<gene>
    <name evidence="5" type="ORF">FA10DRAFT_174583</name>
</gene>
<organism evidence="5 6">
    <name type="scientific">Acaromyces ingoldii</name>
    <dbReference type="NCBI Taxonomy" id="215250"/>
    <lineage>
        <taxon>Eukaryota</taxon>
        <taxon>Fungi</taxon>
        <taxon>Dikarya</taxon>
        <taxon>Basidiomycota</taxon>
        <taxon>Ustilaginomycotina</taxon>
        <taxon>Exobasidiomycetes</taxon>
        <taxon>Exobasidiales</taxon>
        <taxon>Cryptobasidiaceae</taxon>
        <taxon>Acaromyces</taxon>
    </lineage>
</organism>
<keyword evidence="3" id="KW-0732">Signal</keyword>
<dbReference type="InterPro" id="IPR008922">
    <property type="entry name" value="Di-copper_centre_dom_sf"/>
</dbReference>
<reference evidence="5 6" key="1">
    <citation type="journal article" date="2018" name="Mol. Biol. Evol.">
        <title>Broad Genomic Sampling Reveals a Smut Pathogenic Ancestry of the Fungal Clade Ustilaginomycotina.</title>
        <authorList>
            <person name="Kijpornyongpan T."/>
            <person name="Mondo S.J."/>
            <person name="Barry K."/>
            <person name="Sandor L."/>
            <person name="Lee J."/>
            <person name="Lipzen A."/>
            <person name="Pangilinan J."/>
            <person name="LaButti K."/>
            <person name="Hainaut M."/>
            <person name="Henrissat B."/>
            <person name="Grigoriev I.V."/>
            <person name="Spatafora J.W."/>
            <person name="Aime M.C."/>
        </authorList>
    </citation>
    <scope>NUCLEOTIDE SEQUENCE [LARGE SCALE GENOMIC DNA]</scope>
    <source>
        <strain evidence="5 6">MCA 4198</strain>
    </source>
</reference>
<evidence type="ECO:0000256" key="3">
    <source>
        <dbReference type="SAM" id="SignalP"/>
    </source>
</evidence>
<dbReference type="AlphaFoldDB" id="A0A316YEU0"/>
<dbReference type="InParanoid" id="A0A316YEU0"/>
<evidence type="ECO:0000313" key="6">
    <source>
        <dbReference type="Proteomes" id="UP000245768"/>
    </source>
</evidence>
<evidence type="ECO:0000259" key="4">
    <source>
        <dbReference type="Pfam" id="PF00264"/>
    </source>
</evidence>
<keyword evidence="1" id="KW-0479">Metal-binding</keyword>
<evidence type="ECO:0000313" key="5">
    <source>
        <dbReference type="EMBL" id="PWN87692.1"/>
    </source>
</evidence>
<keyword evidence="2" id="KW-0186">Copper</keyword>
<feature type="signal peptide" evidence="3">
    <location>
        <begin position="1"/>
        <end position="19"/>
    </location>
</feature>
<protein>
    <submittedName>
        <fullName evidence="5">Di-copper centre-containing protein</fullName>
    </submittedName>
</protein>
<dbReference type="GO" id="GO:0046872">
    <property type="term" value="F:metal ion binding"/>
    <property type="evidence" value="ECO:0007669"/>
    <property type="project" value="UniProtKB-KW"/>
</dbReference>
<evidence type="ECO:0000256" key="1">
    <source>
        <dbReference type="ARBA" id="ARBA00022723"/>
    </source>
</evidence>
<dbReference type="GO" id="GO:0016491">
    <property type="term" value="F:oxidoreductase activity"/>
    <property type="evidence" value="ECO:0007669"/>
    <property type="project" value="InterPro"/>
</dbReference>
<accession>A0A316YEU0</accession>
<dbReference type="EMBL" id="KZ819639">
    <property type="protein sequence ID" value="PWN87692.1"/>
    <property type="molecule type" value="Genomic_DNA"/>
</dbReference>
<dbReference type="PANTHER" id="PTHR11474:SF126">
    <property type="entry name" value="TYROSINASE-LIKE PROTEIN TYR-1-RELATED"/>
    <property type="match status" value="1"/>
</dbReference>
<keyword evidence="6" id="KW-1185">Reference proteome</keyword>
<feature type="chain" id="PRO_5016304597" evidence="3">
    <location>
        <begin position="20"/>
        <end position="412"/>
    </location>
</feature>
<dbReference type="Pfam" id="PF00264">
    <property type="entry name" value="Tyrosinase"/>
    <property type="match status" value="1"/>
</dbReference>
<evidence type="ECO:0000256" key="2">
    <source>
        <dbReference type="ARBA" id="ARBA00023008"/>
    </source>
</evidence>
<proteinExistence type="predicted"/>
<dbReference type="InterPro" id="IPR050316">
    <property type="entry name" value="Tyrosinase/Hemocyanin"/>
</dbReference>
<feature type="domain" description="Tyrosinase copper-binding" evidence="4">
    <location>
        <begin position="185"/>
        <end position="357"/>
    </location>
</feature>
<dbReference type="RefSeq" id="XP_025374890.1">
    <property type="nucleotide sequence ID" value="XM_025518255.1"/>
</dbReference>
<dbReference type="STRING" id="215250.A0A316YEU0"/>
<sequence>MRRLLFFLLLLGAASFVQASSLARQTRHKRTDEDRRRAASLVARRSDLSFEEKLSQLDEQLKSGDLDIDGHDAIRAQFSDEFKHQADTLFSVDKAKVALLAGSKDLGFHDAHHTTAHKPGYTLSQGQLQHTPTPESNYTAGQQACTNPERLVAWSNVEPEDKRAFIEAVKRLTVIPSKLGGKGSLYDDFTGTHVFLSYSLHGTCLFLPGHRALVVAFYRAIRQECGYKGPMVFWDIWTNANASDPKSFTHHPIFDDKLGFGGTGDSKDSYRIKNGPFAGLMVNYTRDEMHPGKVKYDPHVITRRFALYSKEKTPHSFFLSTDALKWVLQAPNYYDFEQRLQMRIHGSAHHAVGGQFNFLESVNGECHRLGIVRSFYVLTRDRRRHVLVPPRLHRVHVAEAPAHGRRPLQARL</sequence>